<dbReference type="InterPro" id="IPR027463">
    <property type="entry name" value="AcrB_DN_DC_subdom"/>
</dbReference>
<name>A0A3D9CNT1_9FLAO</name>
<keyword evidence="1" id="KW-0472">Membrane</keyword>
<dbReference type="OrthoDB" id="9758757at2"/>
<organism evidence="2 3">
    <name type="scientific">Epilithonimonas hispanica</name>
    <dbReference type="NCBI Taxonomy" id="358687"/>
    <lineage>
        <taxon>Bacteria</taxon>
        <taxon>Pseudomonadati</taxon>
        <taxon>Bacteroidota</taxon>
        <taxon>Flavobacteriia</taxon>
        <taxon>Flavobacteriales</taxon>
        <taxon>Weeksellaceae</taxon>
        <taxon>Chryseobacterium group</taxon>
        <taxon>Epilithonimonas</taxon>
    </lineage>
</organism>
<feature type="transmembrane region" description="Helical" evidence="1">
    <location>
        <begin position="492"/>
        <end position="512"/>
    </location>
</feature>
<feature type="transmembrane region" description="Helical" evidence="1">
    <location>
        <begin position="468"/>
        <end position="485"/>
    </location>
</feature>
<dbReference type="Gene3D" id="3.30.2090.10">
    <property type="entry name" value="Multidrug efflux transporter AcrB TolC docking domain, DN and DC subdomains"/>
    <property type="match status" value="1"/>
</dbReference>
<keyword evidence="1" id="KW-1133">Transmembrane helix</keyword>
<dbReference type="Gene3D" id="3.30.70.1430">
    <property type="entry name" value="Multidrug efflux transporter AcrB pore domain"/>
    <property type="match status" value="1"/>
</dbReference>
<feature type="transmembrane region" description="Helical" evidence="1">
    <location>
        <begin position="72"/>
        <end position="97"/>
    </location>
</feature>
<dbReference type="Gene3D" id="3.30.70.1440">
    <property type="entry name" value="Multidrug efflux transporter AcrB pore domain"/>
    <property type="match status" value="1"/>
</dbReference>
<dbReference type="AlphaFoldDB" id="A0A3D9CNT1"/>
<feature type="transmembrane region" description="Helical" evidence="1">
    <location>
        <begin position="133"/>
        <end position="151"/>
    </location>
</feature>
<reference evidence="2 3" key="1">
    <citation type="journal article" date="2006" name="Int. J. Syst. Evol. Microbiol.">
        <title>Chryseobacterium hispanicum sp. nov., isolated from the drinking water distribution system of Sevilla, Spain.</title>
        <authorList>
            <person name="Gallego V."/>
            <person name="Garcia M.T."/>
            <person name="Ventosa A."/>
        </authorList>
    </citation>
    <scope>NUCLEOTIDE SEQUENCE [LARGE SCALE GENOMIC DNA]</scope>
    <source>
        <strain evidence="2 3">KCTC 22104</strain>
    </source>
</reference>
<protein>
    <submittedName>
        <fullName evidence="2">AcrB/AcrD/AcrF family protein</fullName>
    </submittedName>
</protein>
<dbReference type="SUPFAM" id="SSF82866">
    <property type="entry name" value="Multidrug efflux transporter AcrB transmembrane domain"/>
    <property type="match status" value="2"/>
</dbReference>
<keyword evidence="1" id="KW-0812">Transmembrane</keyword>
<evidence type="ECO:0000313" key="3">
    <source>
        <dbReference type="Proteomes" id="UP000256326"/>
    </source>
</evidence>
<sequence>MKTNWFKNIFRKKDKEKDSYVKIPEDIRLKIIEKSSLQVSRGVFFSTVIIVVSFLPVFMLTGQEGKLFHPLAYTKTFILIVDAILVLTLAPVLISFFMKGKFKDDNKNPINRGLERIYEPLIRWCMKWKKTTLGINILALLISIPMIMNLGREFMPPLDEGSLLFMPVTLPDISNSEAKRLLQVQDKIIKGIPEVDHVLGKAGRANTATDNSPISMIETIILLKPQSEWREGKTKDDLINELNAKLQIPGVTNGWTMPISNRINMLSTGIRTDVGVKVYGQNLDSIAVLSEKIKKELTGIEGIKDMYVEPITGGKYVDIEVKREEIGRYGLSVDDVNAVVESALGGMKLTTTVEGRQRFSVNARYGQDFRNNLESLRRLPMQTMEFGSIPLSAVADIRLTEGPPMINSENAMLRGTVLFNVRDRDLGSTVEEAQAKLNNMVNKMPKGYFVEWSGQYENLIRGEQTLKMIMPLVLIVIFLSMYFAFNSYREAFFNLISIPFALIGGVFMISLWGVNLSVAVAVGFIALFGLAVETGIVMVIYLNDAMIQLIAKNGNSRETITNEELREYVINGAAKRLRPKIMTVCVTLFGLVPILWSHGVGSDMMKPIVLPMVGGVFTSAIHILLVTPIIFYMQKEWELNKLGKIDVLDASH</sequence>
<evidence type="ECO:0000256" key="1">
    <source>
        <dbReference type="SAM" id="Phobius"/>
    </source>
</evidence>
<feature type="transmembrane region" description="Helical" evidence="1">
    <location>
        <begin position="581"/>
        <end position="596"/>
    </location>
</feature>
<keyword evidence="3" id="KW-1185">Reference proteome</keyword>
<evidence type="ECO:0000313" key="2">
    <source>
        <dbReference type="EMBL" id="REC67402.1"/>
    </source>
</evidence>
<dbReference type="Gene3D" id="1.20.1640.10">
    <property type="entry name" value="Multidrug efflux transporter AcrB transmembrane domain"/>
    <property type="match status" value="2"/>
</dbReference>
<comment type="caution">
    <text evidence="2">The sequence shown here is derived from an EMBL/GenBank/DDBJ whole genome shotgun (WGS) entry which is preliminary data.</text>
</comment>
<accession>A0A3D9CNT1</accession>
<proteinExistence type="predicted"/>
<dbReference type="GO" id="GO:0042910">
    <property type="term" value="F:xenobiotic transmembrane transporter activity"/>
    <property type="evidence" value="ECO:0007669"/>
    <property type="project" value="TreeGrafter"/>
</dbReference>
<dbReference type="PANTHER" id="PTHR32063">
    <property type="match status" value="1"/>
</dbReference>
<dbReference type="InterPro" id="IPR001036">
    <property type="entry name" value="Acrflvin-R"/>
</dbReference>
<dbReference type="RefSeq" id="WP_116036647.1">
    <property type="nucleotide sequence ID" value="NZ_JBHLVV010000059.1"/>
</dbReference>
<feature type="transmembrane region" description="Helical" evidence="1">
    <location>
        <begin position="42"/>
        <end position="60"/>
    </location>
</feature>
<dbReference type="Proteomes" id="UP000256326">
    <property type="component" value="Unassembled WGS sequence"/>
</dbReference>
<dbReference type="Pfam" id="PF00873">
    <property type="entry name" value="ACR_tran"/>
    <property type="match status" value="1"/>
</dbReference>
<dbReference type="EMBL" id="QNUG01000043">
    <property type="protein sequence ID" value="REC67402.1"/>
    <property type="molecule type" value="Genomic_DNA"/>
</dbReference>
<dbReference type="PANTHER" id="PTHR32063:SF19">
    <property type="entry name" value="CATION EFFLUX SYSTEM PROTEIN CUSA"/>
    <property type="match status" value="1"/>
</dbReference>
<feature type="transmembrane region" description="Helical" evidence="1">
    <location>
        <begin position="518"/>
        <end position="542"/>
    </location>
</feature>
<dbReference type="PRINTS" id="PR00702">
    <property type="entry name" value="ACRIFLAVINRP"/>
</dbReference>
<gene>
    <name evidence="2" type="ORF">DRF58_15170</name>
</gene>
<dbReference type="GO" id="GO:0005886">
    <property type="term" value="C:plasma membrane"/>
    <property type="evidence" value="ECO:0007669"/>
    <property type="project" value="TreeGrafter"/>
</dbReference>
<dbReference type="SUPFAM" id="SSF82714">
    <property type="entry name" value="Multidrug efflux transporter AcrB TolC docking domain, DN and DC subdomains"/>
    <property type="match status" value="1"/>
</dbReference>
<feature type="transmembrane region" description="Helical" evidence="1">
    <location>
        <begin position="608"/>
        <end position="632"/>
    </location>
</feature>